<feature type="binding site" evidence="12">
    <location>
        <position position="222"/>
    </location>
    <ligand>
        <name>Zn(2+)</name>
        <dbReference type="ChEBI" id="CHEBI:29105"/>
    </ligand>
</feature>
<keyword evidence="5 9" id="KW-0378">Hydrolase</keyword>
<dbReference type="GO" id="GO:0006046">
    <property type="term" value="P:N-acetylglucosamine catabolic process"/>
    <property type="evidence" value="ECO:0007669"/>
    <property type="project" value="TreeGrafter"/>
</dbReference>
<dbReference type="AlphaFoldDB" id="A0A0B2K2X8"/>
<comment type="similarity">
    <text evidence="1 9">Belongs to the metallo-dependent hydrolases superfamily. NagA family.</text>
</comment>
<dbReference type="SUPFAM" id="SSF51556">
    <property type="entry name" value="Metallo-dependent hydrolases"/>
    <property type="match status" value="1"/>
</dbReference>
<dbReference type="GO" id="GO:0008448">
    <property type="term" value="F:N-acetylglucosamine-6-phosphate deacetylase activity"/>
    <property type="evidence" value="ECO:0007669"/>
    <property type="project" value="UniProtKB-EC"/>
</dbReference>
<dbReference type="Gene3D" id="3.20.20.140">
    <property type="entry name" value="Metal-dependent hydrolases"/>
    <property type="match status" value="1"/>
</dbReference>
<feature type="binding site" evidence="11">
    <location>
        <begin position="312"/>
        <end position="314"/>
    </location>
    <ligand>
        <name>substrate</name>
    </ligand>
</feature>
<dbReference type="SUPFAM" id="SSF51338">
    <property type="entry name" value="Composite domain of metallo-dependent hydrolases"/>
    <property type="match status" value="1"/>
</dbReference>
<gene>
    <name evidence="14" type="ORF">NZ47_04570</name>
</gene>
<dbReference type="Pfam" id="PF01979">
    <property type="entry name" value="Amidohydro_1"/>
    <property type="match status" value="1"/>
</dbReference>
<dbReference type="PIRSF" id="PIRSF038994">
    <property type="entry name" value="NagA"/>
    <property type="match status" value="1"/>
</dbReference>
<dbReference type="eggNOG" id="COG1820">
    <property type="taxonomic scope" value="Bacteria"/>
</dbReference>
<dbReference type="RefSeq" id="WP_039206928.1">
    <property type="nucleotide sequence ID" value="NZ_JSCE01000089.1"/>
</dbReference>
<evidence type="ECO:0000256" key="9">
    <source>
        <dbReference type="PIRNR" id="PIRNR038994"/>
    </source>
</evidence>
<evidence type="ECO:0000256" key="12">
    <source>
        <dbReference type="PIRSR" id="PIRSR038994-3"/>
    </source>
</evidence>
<reference evidence="14 15" key="1">
    <citation type="journal article" date="2013" name="PLoS ONE">
        <title>Identification and characterization of three novel lipases belonging to families II and V from Anaerovibrio lipolyticus 5ST.</title>
        <authorList>
            <person name="Prive F."/>
            <person name="Kaderbhai N.N."/>
            <person name="Girdwood S."/>
            <person name="Worgan H.J."/>
            <person name="Pinloche E."/>
            <person name="Scollan N.D."/>
            <person name="Huws S.A."/>
            <person name="Newbold C.J."/>
        </authorList>
    </citation>
    <scope>NUCLEOTIDE SEQUENCE [LARGE SCALE GENOMIC DNA]</scope>
    <source>
        <strain evidence="14 15">5S</strain>
    </source>
</reference>
<evidence type="ECO:0000256" key="7">
    <source>
        <dbReference type="ARBA" id="ARBA00047647"/>
    </source>
</evidence>
<dbReference type="Gene3D" id="2.30.40.10">
    <property type="entry name" value="Urease, subunit C, domain 1"/>
    <property type="match status" value="1"/>
</dbReference>
<evidence type="ECO:0000256" key="1">
    <source>
        <dbReference type="ARBA" id="ARBA00010716"/>
    </source>
</evidence>
<evidence type="ECO:0000313" key="15">
    <source>
        <dbReference type="Proteomes" id="UP000030993"/>
    </source>
</evidence>
<feature type="binding site" evidence="12">
    <location>
        <position position="137"/>
    </location>
    <ligand>
        <name>Zn(2+)</name>
        <dbReference type="ChEBI" id="CHEBI:29105"/>
    </ligand>
</feature>
<feature type="binding site" evidence="11">
    <location>
        <position position="233"/>
    </location>
    <ligand>
        <name>substrate</name>
    </ligand>
</feature>
<dbReference type="PANTHER" id="PTHR11113:SF14">
    <property type="entry name" value="N-ACETYLGLUCOSAMINE-6-PHOSPHATE DEACETYLASE"/>
    <property type="match status" value="1"/>
</dbReference>
<dbReference type="InterPro" id="IPR011059">
    <property type="entry name" value="Metal-dep_hydrolase_composite"/>
</dbReference>
<comment type="pathway">
    <text evidence="8">Amino-sugar metabolism; N-acetylneuraminate degradation; D-fructose 6-phosphate from N-acetylneuraminate: step 4/5.</text>
</comment>
<protein>
    <recommendedName>
        <fullName evidence="3">N-acetylglucosamine-6-phosphate deacetylase</fullName>
        <ecNumber evidence="2">3.5.1.25</ecNumber>
    </recommendedName>
</protein>
<evidence type="ECO:0000256" key="11">
    <source>
        <dbReference type="PIRSR" id="PIRSR038994-2"/>
    </source>
</evidence>
<evidence type="ECO:0000313" key="14">
    <source>
        <dbReference type="EMBL" id="KHM52497.1"/>
    </source>
</evidence>
<feature type="binding site" evidence="11">
    <location>
        <begin position="225"/>
        <end position="226"/>
    </location>
    <ligand>
        <name>substrate</name>
    </ligand>
</feature>
<feature type="domain" description="Amidohydrolase-related" evidence="13">
    <location>
        <begin position="59"/>
        <end position="384"/>
    </location>
</feature>
<keyword evidence="6 9" id="KW-0119">Carbohydrate metabolism</keyword>
<evidence type="ECO:0000256" key="6">
    <source>
        <dbReference type="ARBA" id="ARBA00023277"/>
    </source>
</evidence>
<feature type="active site" description="Proton donor/acceptor" evidence="10">
    <location>
        <position position="279"/>
    </location>
</feature>
<dbReference type="EMBL" id="JSCE01000089">
    <property type="protein sequence ID" value="KHM52497.1"/>
    <property type="molecule type" value="Genomic_DNA"/>
</dbReference>
<comment type="caution">
    <text evidence="14">The sequence shown here is derived from an EMBL/GenBank/DDBJ whole genome shotgun (WGS) entry which is preliminary data.</text>
</comment>
<dbReference type="CDD" id="cd00854">
    <property type="entry name" value="NagA"/>
    <property type="match status" value="1"/>
</dbReference>
<evidence type="ECO:0000256" key="4">
    <source>
        <dbReference type="ARBA" id="ARBA00022723"/>
    </source>
</evidence>
<dbReference type="InterPro" id="IPR003764">
    <property type="entry name" value="GlcNAc_6-P_deAcase"/>
</dbReference>
<proteinExistence type="inferred from homology"/>
<dbReference type="NCBIfam" id="TIGR00221">
    <property type="entry name" value="nagA"/>
    <property type="match status" value="1"/>
</dbReference>
<dbReference type="Proteomes" id="UP000030993">
    <property type="component" value="Unassembled WGS sequence"/>
</dbReference>
<feature type="binding site" evidence="11">
    <location>
        <position position="148"/>
    </location>
    <ligand>
        <name>substrate</name>
    </ligand>
</feature>
<evidence type="ECO:0000256" key="2">
    <source>
        <dbReference type="ARBA" id="ARBA00011899"/>
    </source>
</evidence>
<dbReference type="STRING" id="82374.NZ47_04570"/>
<dbReference type="GO" id="GO:0046872">
    <property type="term" value="F:metal ion binding"/>
    <property type="evidence" value="ECO:0007669"/>
    <property type="project" value="UniProtKB-KW"/>
</dbReference>
<organism evidence="14 15">
    <name type="scientific">Anaerovibrio lipolyticus</name>
    <dbReference type="NCBI Taxonomy" id="82374"/>
    <lineage>
        <taxon>Bacteria</taxon>
        <taxon>Bacillati</taxon>
        <taxon>Bacillota</taxon>
        <taxon>Negativicutes</taxon>
        <taxon>Selenomonadales</taxon>
        <taxon>Selenomonadaceae</taxon>
        <taxon>Anaerovibrio</taxon>
    </lineage>
</organism>
<evidence type="ECO:0000256" key="10">
    <source>
        <dbReference type="PIRSR" id="PIRSR038994-1"/>
    </source>
</evidence>
<sequence length="388" mass="42385">MKAIVNGKLITPGPNGDFRVEQDKVVIFEDRILEIINKAEFDTRDRGSFEEVYYAQGQYVSPGFINLHIHGCVGSDTMDCREMGLRRMAVFQASTGVTSMLPTTMTYDMPKVYEALNLVRQAVSYREGARILGVNMEGPFISESHKGAQKASHIRKADFDLIKEYSDVIKLITIAPEELPAGSGFISKCRAAGIRVSLGHTSADYDCAINAINNQGATHITHLFNAMTGLHHRNPGVVGAAFDSDAFCELITDNIHVAPGAQRIVHRVKGTERTVLITDSMRACGLGDGESELGGQKVFVKGQRAVLEDGTIAGSVLTMDKAIYNYAQNIHIPVWQAVECATRTPARAIGMEKDLGSIEVGKMADITVFDENVHITITFCAGKEIFLE</sequence>
<name>A0A0B2K2X8_9FIRM</name>
<evidence type="ECO:0000256" key="3">
    <source>
        <dbReference type="ARBA" id="ARBA00018029"/>
    </source>
</evidence>
<comment type="catalytic activity">
    <reaction evidence="7">
        <text>N-acetyl-D-glucosamine 6-phosphate + H2O = D-glucosamine 6-phosphate + acetate</text>
        <dbReference type="Rhea" id="RHEA:22936"/>
        <dbReference type="ChEBI" id="CHEBI:15377"/>
        <dbReference type="ChEBI" id="CHEBI:30089"/>
        <dbReference type="ChEBI" id="CHEBI:57513"/>
        <dbReference type="ChEBI" id="CHEBI:58725"/>
        <dbReference type="EC" id="3.5.1.25"/>
    </reaction>
</comment>
<keyword evidence="4 12" id="KW-0479">Metal-binding</keyword>
<evidence type="ECO:0000256" key="8">
    <source>
        <dbReference type="ARBA" id="ARBA00060590"/>
    </source>
</evidence>
<dbReference type="FunFam" id="3.20.20.140:FF:000004">
    <property type="entry name" value="N-acetylglucosamine-6-phosphate deacetylase"/>
    <property type="match status" value="1"/>
</dbReference>
<dbReference type="InterPro" id="IPR006680">
    <property type="entry name" value="Amidohydro-rel"/>
</dbReference>
<dbReference type="PANTHER" id="PTHR11113">
    <property type="entry name" value="N-ACETYLGLUCOSAMINE-6-PHOSPHATE DEACETYLASE"/>
    <property type="match status" value="1"/>
</dbReference>
<keyword evidence="15" id="KW-1185">Reference proteome</keyword>
<feature type="binding site" evidence="12">
    <location>
        <position position="200"/>
    </location>
    <ligand>
        <name>Zn(2+)</name>
        <dbReference type="ChEBI" id="CHEBI:29105"/>
    </ligand>
</feature>
<dbReference type="InterPro" id="IPR032466">
    <property type="entry name" value="Metal_Hydrolase"/>
</dbReference>
<comment type="cofactor">
    <cofactor evidence="12">
        <name>a divalent metal cation</name>
        <dbReference type="ChEBI" id="CHEBI:60240"/>
    </cofactor>
    <text evidence="12">Binds 1 divalent metal cation per subunit.</text>
</comment>
<dbReference type="EC" id="3.5.1.25" evidence="2"/>
<evidence type="ECO:0000256" key="5">
    <source>
        <dbReference type="ARBA" id="ARBA00022801"/>
    </source>
</evidence>
<accession>A0A0B2K2X8</accession>
<feature type="binding site" evidence="11">
    <location>
        <position position="256"/>
    </location>
    <ligand>
        <name>substrate</name>
    </ligand>
</feature>
<evidence type="ECO:0000259" key="13">
    <source>
        <dbReference type="Pfam" id="PF01979"/>
    </source>
</evidence>